<dbReference type="Proteomes" id="UP000010121">
    <property type="component" value="Unassembled WGS sequence"/>
</dbReference>
<keyword evidence="3" id="KW-0418">Kinase</keyword>
<dbReference type="CDD" id="cd16936">
    <property type="entry name" value="HATPase_RsbW-like"/>
    <property type="match status" value="1"/>
</dbReference>
<dbReference type="EMBL" id="ACYY01000002">
    <property type="protein sequence ID" value="EEW26660.1"/>
    <property type="molecule type" value="Genomic_DNA"/>
</dbReference>
<dbReference type="eggNOG" id="COG2172">
    <property type="taxonomic scope" value="Bacteria"/>
</dbReference>
<feature type="domain" description="Histidine kinase/HSP90-like ATPase" evidence="2">
    <location>
        <begin position="24"/>
        <end position="148"/>
    </location>
</feature>
<dbReference type="AlphaFoldDB" id="C8RXD5"/>
<sequence>MPGDSLRRLVPQEAADQARIVIRADPMAVRDGLRALFDMPVLRAMPETERGVAQIVLAEALNNIVEHAYAGGDGVIRVSLRRQRADLLCQIEDQGAPMPGGVLPAGVPHPAAAREDLPEGGFGWHMIRALSRNLRYRRSDGRNHLSFRLDARRPAP</sequence>
<gene>
    <name evidence="3" type="ORF">Rsw2DRAFT_0463</name>
</gene>
<organism evidence="3 4">
    <name type="scientific">Rhodobacter ferrooxidans</name>
    <dbReference type="NCBI Taxonomy" id="371731"/>
    <lineage>
        <taxon>Bacteria</taxon>
        <taxon>Pseudomonadati</taxon>
        <taxon>Pseudomonadota</taxon>
        <taxon>Alphaproteobacteria</taxon>
        <taxon>Rhodobacterales</taxon>
        <taxon>Rhodobacter group</taxon>
        <taxon>Rhodobacter</taxon>
    </lineage>
</organism>
<dbReference type="InterPro" id="IPR036890">
    <property type="entry name" value="HATPase_C_sf"/>
</dbReference>
<name>C8RXD5_9RHOB</name>
<keyword evidence="1 3" id="KW-0723">Serine/threonine-protein kinase</keyword>
<dbReference type="SUPFAM" id="SSF55874">
    <property type="entry name" value="ATPase domain of HSP90 chaperone/DNA topoisomerase II/histidine kinase"/>
    <property type="match status" value="1"/>
</dbReference>
<dbReference type="InterPro" id="IPR003594">
    <property type="entry name" value="HATPase_dom"/>
</dbReference>
<comment type="caution">
    <text evidence="3">The sequence shown here is derived from an EMBL/GenBank/DDBJ whole genome shotgun (WGS) entry which is preliminary data.</text>
</comment>
<evidence type="ECO:0000256" key="1">
    <source>
        <dbReference type="ARBA" id="ARBA00022527"/>
    </source>
</evidence>
<dbReference type="PANTHER" id="PTHR35526:SF3">
    <property type="entry name" value="ANTI-SIGMA-F FACTOR RSBW"/>
    <property type="match status" value="1"/>
</dbReference>
<keyword evidence="3" id="KW-0808">Transferase</keyword>
<dbReference type="GO" id="GO:0004674">
    <property type="term" value="F:protein serine/threonine kinase activity"/>
    <property type="evidence" value="ECO:0007669"/>
    <property type="project" value="UniProtKB-KW"/>
</dbReference>
<evidence type="ECO:0000313" key="3">
    <source>
        <dbReference type="EMBL" id="EEW26660.1"/>
    </source>
</evidence>
<dbReference type="Gene3D" id="3.30.565.10">
    <property type="entry name" value="Histidine kinase-like ATPase, C-terminal domain"/>
    <property type="match status" value="1"/>
</dbReference>
<evidence type="ECO:0000313" key="4">
    <source>
        <dbReference type="Proteomes" id="UP000010121"/>
    </source>
</evidence>
<dbReference type="STRING" id="371731.Rsw2DRAFT_0463"/>
<accession>C8RXD5</accession>
<dbReference type="Pfam" id="PF13581">
    <property type="entry name" value="HATPase_c_2"/>
    <property type="match status" value="1"/>
</dbReference>
<protein>
    <submittedName>
        <fullName evidence="3">Putative anti-sigma regulatory factor, serine/threonine protein kinase</fullName>
    </submittedName>
</protein>
<dbReference type="InterPro" id="IPR050267">
    <property type="entry name" value="Anti-sigma-factor_SerPK"/>
</dbReference>
<evidence type="ECO:0000259" key="2">
    <source>
        <dbReference type="Pfam" id="PF13581"/>
    </source>
</evidence>
<proteinExistence type="predicted"/>
<dbReference type="PANTHER" id="PTHR35526">
    <property type="entry name" value="ANTI-SIGMA-F FACTOR RSBW-RELATED"/>
    <property type="match status" value="1"/>
</dbReference>
<dbReference type="RefSeq" id="WP_008027645.1">
    <property type="nucleotide sequence ID" value="NZ_ACYY01000002.1"/>
</dbReference>
<keyword evidence="4" id="KW-1185">Reference proteome</keyword>
<reference evidence="3 4" key="1">
    <citation type="submission" date="2009-08" db="EMBL/GenBank/DDBJ databases">
        <title>The draft genome of Rhodobacter sp. SW2.</title>
        <authorList>
            <consortium name="US DOE Joint Genome Institute (JGI-PGF)"/>
            <person name="Lucas S."/>
            <person name="Copeland A."/>
            <person name="Lapidus A."/>
            <person name="Glavina del Rio T."/>
            <person name="Tice H."/>
            <person name="Bruce D."/>
            <person name="Goodwin L."/>
            <person name="Pitluck S."/>
            <person name="Larimer F."/>
            <person name="Land M.L."/>
            <person name="Hauser L."/>
            <person name="Emerson D."/>
        </authorList>
    </citation>
    <scope>NUCLEOTIDE SEQUENCE [LARGE SCALE GENOMIC DNA]</scope>
    <source>
        <strain evidence="3 4">SW2</strain>
    </source>
</reference>
<dbReference type="OrthoDB" id="9792240at2"/>